<evidence type="ECO:0000256" key="1">
    <source>
        <dbReference type="SAM" id="MobiDB-lite"/>
    </source>
</evidence>
<protein>
    <submittedName>
        <fullName evidence="2">Uncharacterized protein</fullName>
    </submittedName>
</protein>
<gene>
    <name evidence="2" type="ORF">B296_00050063</name>
</gene>
<evidence type="ECO:0000313" key="3">
    <source>
        <dbReference type="Proteomes" id="UP000287651"/>
    </source>
</evidence>
<dbReference type="AlphaFoldDB" id="A0A426YGW7"/>
<proteinExistence type="predicted"/>
<dbReference type="Proteomes" id="UP000287651">
    <property type="component" value="Unassembled WGS sequence"/>
</dbReference>
<evidence type="ECO:0000313" key="2">
    <source>
        <dbReference type="EMBL" id="RRT50968.1"/>
    </source>
</evidence>
<name>A0A426YGW7_ENSVE</name>
<comment type="caution">
    <text evidence="2">The sequence shown here is derived from an EMBL/GenBank/DDBJ whole genome shotgun (WGS) entry which is preliminary data.</text>
</comment>
<sequence>RRGKRVAGHGQAPTGAVASGQATSKGGRTAVAAARCQVAWAAAHDQAARAVAHGQAARAVAGAALARDQAVVVALARG</sequence>
<accession>A0A426YGW7</accession>
<feature type="region of interest" description="Disordered" evidence="1">
    <location>
        <begin position="1"/>
        <end position="25"/>
    </location>
</feature>
<organism evidence="2 3">
    <name type="scientific">Ensete ventricosum</name>
    <name type="common">Abyssinian banana</name>
    <name type="synonym">Musa ensete</name>
    <dbReference type="NCBI Taxonomy" id="4639"/>
    <lineage>
        <taxon>Eukaryota</taxon>
        <taxon>Viridiplantae</taxon>
        <taxon>Streptophyta</taxon>
        <taxon>Embryophyta</taxon>
        <taxon>Tracheophyta</taxon>
        <taxon>Spermatophyta</taxon>
        <taxon>Magnoliopsida</taxon>
        <taxon>Liliopsida</taxon>
        <taxon>Zingiberales</taxon>
        <taxon>Musaceae</taxon>
        <taxon>Ensete</taxon>
    </lineage>
</organism>
<feature type="non-terminal residue" evidence="2">
    <location>
        <position position="1"/>
    </location>
</feature>
<reference evidence="2 3" key="1">
    <citation type="journal article" date="2014" name="Agronomy (Basel)">
        <title>A Draft Genome Sequence for Ensete ventricosum, the Drought-Tolerant Tree Against Hunger.</title>
        <authorList>
            <person name="Harrison J."/>
            <person name="Moore K.A."/>
            <person name="Paszkiewicz K."/>
            <person name="Jones T."/>
            <person name="Grant M."/>
            <person name="Ambacheew D."/>
            <person name="Muzemil S."/>
            <person name="Studholme D.J."/>
        </authorList>
    </citation>
    <scope>NUCLEOTIDE SEQUENCE [LARGE SCALE GENOMIC DNA]</scope>
</reference>
<dbReference type="EMBL" id="AMZH03012464">
    <property type="protein sequence ID" value="RRT50968.1"/>
    <property type="molecule type" value="Genomic_DNA"/>
</dbReference>